<evidence type="ECO:0000313" key="9">
    <source>
        <dbReference type="Proteomes" id="UP001595528"/>
    </source>
</evidence>
<evidence type="ECO:0000256" key="1">
    <source>
        <dbReference type="ARBA" id="ARBA00022475"/>
    </source>
</evidence>
<dbReference type="Proteomes" id="UP001595528">
    <property type="component" value="Unassembled WGS sequence"/>
</dbReference>
<keyword evidence="4 6" id="KW-0472">Membrane</keyword>
<sequence length="137" mass="14311">MNSGNAMRWQFWLIFVPVAVVVIALSVVNRDPVTFSIGLGSAWQVPLFLLLLAAALLGILFGGVGAWMAGGGSRRRARQARADAAQARDEQEALRRKVAALESELDEARAAARAGSGPADGEGETPALAAPRTSDAA</sequence>
<organism evidence="8 9">
    <name type="scientific">Marinibaculum pumilum</name>
    <dbReference type="NCBI Taxonomy" id="1766165"/>
    <lineage>
        <taxon>Bacteria</taxon>
        <taxon>Pseudomonadati</taxon>
        <taxon>Pseudomonadota</taxon>
        <taxon>Alphaproteobacteria</taxon>
        <taxon>Rhodospirillales</taxon>
        <taxon>Rhodospirillaceae</taxon>
        <taxon>Marinibaculum</taxon>
    </lineage>
</organism>
<keyword evidence="1" id="KW-1003">Cell membrane</keyword>
<feature type="transmembrane region" description="Helical" evidence="6">
    <location>
        <begin position="48"/>
        <end position="69"/>
    </location>
</feature>
<protein>
    <submittedName>
        <fullName evidence="8">Lipopolysaccharide assembly protein LapA domain-containing protein</fullName>
    </submittedName>
</protein>
<gene>
    <name evidence="8" type="ORF">ACFOGJ_12535</name>
</gene>
<evidence type="ECO:0000256" key="5">
    <source>
        <dbReference type="SAM" id="MobiDB-lite"/>
    </source>
</evidence>
<feature type="domain" description="Lipopolysaccharide assembly protein A" evidence="7">
    <location>
        <begin position="29"/>
        <end position="91"/>
    </location>
</feature>
<keyword evidence="2 6" id="KW-0812">Transmembrane</keyword>
<proteinExistence type="predicted"/>
<evidence type="ECO:0000256" key="6">
    <source>
        <dbReference type="SAM" id="Phobius"/>
    </source>
</evidence>
<name>A0ABV7L143_9PROT</name>
<evidence type="ECO:0000256" key="2">
    <source>
        <dbReference type="ARBA" id="ARBA00022692"/>
    </source>
</evidence>
<feature type="transmembrane region" description="Helical" evidence="6">
    <location>
        <begin position="9"/>
        <end position="28"/>
    </location>
</feature>
<evidence type="ECO:0000313" key="8">
    <source>
        <dbReference type="EMBL" id="MFC3228066.1"/>
    </source>
</evidence>
<feature type="region of interest" description="Disordered" evidence="5">
    <location>
        <begin position="105"/>
        <end position="137"/>
    </location>
</feature>
<keyword evidence="9" id="KW-1185">Reference proteome</keyword>
<keyword evidence="3 6" id="KW-1133">Transmembrane helix</keyword>
<reference evidence="9" key="1">
    <citation type="journal article" date="2019" name="Int. J. Syst. Evol. Microbiol.">
        <title>The Global Catalogue of Microorganisms (GCM) 10K type strain sequencing project: providing services to taxonomists for standard genome sequencing and annotation.</title>
        <authorList>
            <consortium name="The Broad Institute Genomics Platform"/>
            <consortium name="The Broad Institute Genome Sequencing Center for Infectious Disease"/>
            <person name="Wu L."/>
            <person name="Ma J."/>
        </authorList>
    </citation>
    <scope>NUCLEOTIDE SEQUENCE [LARGE SCALE GENOMIC DNA]</scope>
    <source>
        <strain evidence="9">KCTC 42964</strain>
    </source>
</reference>
<dbReference type="InterPro" id="IPR010445">
    <property type="entry name" value="LapA_dom"/>
</dbReference>
<evidence type="ECO:0000256" key="4">
    <source>
        <dbReference type="ARBA" id="ARBA00023136"/>
    </source>
</evidence>
<comment type="caution">
    <text evidence="8">The sequence shown here is derived from an EMBL/GenBank/DDBJ whole genome shotgun (WGS) entry which is preliminary data.</text>
</comment>
<evidence type="ECO:0000259" key="7">
    <source>
        <dbReference type="Pfam" id="PF06305"/>
    </source>
</evidence>
<accession>A0ABV7L143</accession>
<dbReference type="RefSeq" id="WP_379900822.1">
    <property type="nucleotide sequence ID" value="NZ_JBHRTR010000027.1"/>
</dbReference>
<dbReference type="EMBL" id="JBHRTR010000027">
    <property type="protein sequence ID" value="MFC3228066.1"/>
    <property type="molecule type" value="Genomic_DNA"/>
</dbReference>
<evidence type="ECO:0000256" key="3">
    <source>
        <dbReference type="ARBA" id="ARBA00022989"/>
    </source>
</evidence>
<dbReference type="Pfam" id="PF06305">
    <property type="entry name" value="LapA_dom"/>
    <property type="match status" value="1"/>
</dbReference>